<keyword evidence="3" id="KW-1185">Reference proteome</keyword>
<evidence type="ECO:0008006" key="4">
    <source>
        <dbReference type="Google" id="ProtNLM"/>
    </source>
</evidence>
<accession>A0ABT8JC59</accession>
<proteinExistence type="predicted"/>
<protein>
    <recommendedName>
        <fullName evidence="4">ABC transmembrane type-1 domain-containing protein</fullName>
    </recommendedName>
</protein>
<keyword evidence="1" id="KW-0812">Transmembrane</keyword>
<comment type="caution">
    <text evidence="2">The sequence shown here is derived from an EMBL/GenBank/DDBJ whole genome shotgun (WGS) entry which is preliminary data.</text>
</comment>
<evidence type="ECO:0000313" key="3">
    <source>
        <dbReference type="Proteomes" id="UP001174205"/>
    </source>
</evidence>
<dbReference type="RefSeq" id="WP_301246970.1">
    <property type="nucleotide sequence ID" value="NZ_JAROCD010000006.1"/>
</dbReference>
<reference evidence="2" key="1">
    <citation type="submission" date="2023-03" db="EMBL/GenBank/DDBJ databases">
        <title>MT1 and MT2 Draft Genomes of Novel Species.</title>
        <authorList>
            <person name="Venkateswaran K."/>
        </authorList>
    </citation>
    <scope>NUCLEOTIDE SEQUENCE</scope>
    <source>
        <strain evidence="2">F6_3S_P_1C</strain>
    </source>
</reference>
<sequence>MNTTSEVSGLMEVTKERKGLLITASIFSILSSLLQMVPFIGVYKIVEELLIHARQPSALDNVLGVGLFGIVDSRAYCTLYWGNVLAYRCVQHSVPAEDKAC</sequence>
<feature type="transmembrane region" description="Helical" evidence="1">
    <location>
        <begin position="20"/>
        <end position="46"/>
    </location>
</feature>
<gene>
    <name evidence="2" type="ORF">P5G61_13310</name>
</gene>
<evidence type="ECO:0000256" key="1">
    <source>
        <dbReference type="SAM" id="Phobius"/>
    </source>
</evidence>
<name>A0ABT8JC59_9BACL</name>
<organism evidence="2 3">
    <name type="scientific">Paenibacillus vandeheii</name>
    <dbReference type="NCBI Taxonomy" id="3035917"/>
    <lineage>
        <taxon>Bacteria</taxon>
        <taxon>Bacillati</taxon>
        <taxon>Bacillota</taxon>
        <taxon>Bacilli</taxon>
        <taxon>Bacillales</taxon>
        <taxon>Paenibacillaceae</taxon>
        <taxon>Paenibacillus</taxon>
    </lineage>
</organism>
<evidence type="ECO:0000313" key="2">
    <source>
        <dbReference type="EMBL" id="MDN4602206.1"/>
    </source>
</evidence>
<keyword evidence="1" id="KW-1133">Transmembrane helix</keyword>
<keyword evidence="1" id="KW-0472">Membrane</keyword>
<dbReference type="Proteomes" id="UP001174205">
    <property type="component" value="Unassembled WGS sequence"/>
</dbReference>
<dbReference type="EMBL" id="JAROCD010000006">
    <property type="protein sequence ID" value="MDN4602206.1"/>
    <property type="molecule type" value="Genomic_DNA"/>
</dbReference>